<dbReference type="PRINTS" id="PR00455">
    <property type="entry name" value="HTHTETR"/>
</dbReference>
<evidence type="ECO:0000256" key="1">
    <source>
        <dbReference type="ARBA" id="ARBA00023015"/>
    </source>
</evidence>
<evidence type="ECO:0000256" key="3">
    <source>
        <dbReference type="ARBA" id="ARBA00023163"/>
    </source>
</evidence>
<dbReference type="SUPFAM" id="SSF46689">
    <property type="entry name" value="Homeodomain-like"/>
    <property type="match status" value="1"/>
</dbReference>
<evidence type="ECO:0000313" key="5">
    <source>
        <dbReference type="EMBL" id="KKN48677.1"/>
    </source>
</evidence>
<dbReference type="GO" id="GO:0003700">
    <property type="term" value="F:DNA-binding transcription factor activity"/>
    <property type="evidence" value="ECO:0007669"/>
    <property type="project" value="TreeGrafter"/>
</dbReference>
<protein>
    <recommendedName>
        <fullName evidence="4">HTH tetR-type domain-containing protein</fullName>
    </recommendedName>
</protein>
<evidence type="ECO:0000256" key="2">
    <source>
        <dbReference type="ARBA" id="ARBA00023125"/>
    </source>
</evidence>
<keyword evidence="3" id="KW-0804">Transcription</keyword>
<keyword evidence="2" id="KW-0238">DNA-binding</keyword>
<dbReference type="AlphaFoldDB" id="A0A0F9RG74"/>
<comment type="caution">
    <text evidence="5">The sequence shown here is derived from an EMBL/GenBank/DDBJ whole genome shotgun (WGS) entry which is preliminary data.</text>
</comment>
<dbReference type="EMBL" id="LAZR01001209">
    <property type="protein sequence ID" value="KKN48677.1"/>
    <property type="molecule type" value="Genomic_DNA"/>
</dbReference>
<gene>
    <name evidence="5" type="ORF">LCGC14_0650440</name>
</gene>
<reference evidence="5" key="1">
    <citation type="journal article" date="2015" name="Nature">
        <title>Complex archaea that bridge the gap between prokaryotes and eukaryotes.</title>
        <authorList>
            <person name="Spang A."/>
            <person name="Saw J.H."/>
            <person name="Jorgensen S.L."/>
            <person name="Zaremba-Niedzwiedzka K."/>
            <person name="Martijn J."/>
            <person name="Lind A.E."/>
            <person name="van Eijk R."/>
            <person name="Schleper C."/>
            <person name="Guy L."/>
            <person name="Ettema T.J."/>
        </authorList>
    </citation>
    <scope>NUCLEOTIDE SEQUENCE</scope>
</reference>
<dbReference type="InterPro" id="IPR001647">
    <property type="entry name" value="HTH_TetR"/>
</dbReference>
<dbReference type="InterPro" id="IPR009057">
    <property type="entry name" value="Homeodomain-like_sf"/>
</dbReference>
<feature type="domain" description="HTH tetR-type" evidence="4">
    <location>
        <begin position="19"/>
        <end position="79"/>
    </location>
</feature>
<dbReference type="InterPro" id="IPR050109">
    <property type="entry name" value="HTH-type_TetR-like_transc_reg"/>
</dbReference>
<name>A0A0F9RG74_9ZZZZ</name>
<dbReference type="PANTHER" id="PTHR30055:SF234">
    <property type="entry name" value="HTH-TYPE TRANSCRIPTIONAL REGULATOR BETI"/>
    <property type="match status" value="1"/>
</dbReference>
<accession>A0A0F9RG74</accession>
<dbReference type="PROSITE" id="PS50977">
    <property type="entry name" value="HTH_TETR_2"/>
    <property type="match status" value="1"/>
</dbReference>
<sequence>MPAIASPPPKMGLRQRQKIERQNLILEVAQKRFSEMGYVDTTIESIADEAGMSAVSVFNYFGSKVGLLFALVKESDTRLLAKLRNLSDERHEEAVEAVAEFARIIHDNATTYLTKRLWRRVLAASIVEQSSEFRTQYKDLDLELQKQLGHLLVALQHSGRLTPDAPIARLTETLFMLQNSRFVQYMSSDTILEAEADVLFRADASLVLEQFSN</sequence>
<dbReference type="Gene3D" id="1.10.357.10">
    <property type="entry name" value="Tetracycline Repressor, domain 2"/>
    <property type="match status" value="1"/>
</dbReference>
<proteinExistence type="predicted"/>
<evidence type="ECO:0000259" key="4">
    <source>
        <dbReference type="PROSITE" id="PS50977"/>
    </source>
</evidence>
<keyword evidence="1" id="KW-0805">Transcription regulation</keyword>
<dbReference type="Pfam" id="PF00440">
    <property type="entry name" value="TetR_N"/>
    <property type="match status" value="1"/>
</dbReference>
<dbReference type="GO" id="GO:0000976">
    <property type="term" value="F:transcription cis-regulatory region binding"/>
    <property type="evidence" value="ECO:0007669"/>
    <property type="project" value="TreeGrafter"/>
</dbReference>
<dbReference type="PANTHER" id="PTHR30055">
    <property type="entry name" value="HTH-TYPE TRANSCRIPTIONAL REGULATOR RUTR"/>
    <property type="match status" value="1"/>
</dbReference>
<organism evidence="5">
    <name type="scientific">marine sediment metagenome</name>
    <dbReference type="NCBI Taxonomy" id="412755"/>
    <lineage>
        <taxon>unclassified sequences</taxon>
        <taxon>metagenomes</taxon>
        <taxon>ecological metagenomes</taxon>
    </lineage>
</organism>